<proteinExistence type="predicted"/>
<protein>
    <recommendedName>
        <fullName evidence="3">Secreted protein</fullName>
    </recommendedName>
</protein>
<gene>
    <name evidence="1" type="ORF">GCM10023156_43480</name>
</gene>
<dbReference type="EMBL" id="BAABGA010000054">
    <property type="protein sequence ID" value="GAA4461221.1"/>
    <property type="molecule type" value="Genomic_DNA"/>
</dbReference>
<evidence type="ECO:0000313" key="1">
    <source>
        <dbReference type="EMBL" id="GAA4461221.1"/>
    </source>
</evidence>
<reference evidence="2" key="1">
    <citation type="journal article" date="2019" name="Int. J. Syst. Evol. Microbiol.">
        <title>The Global Catalogue of Microorganisms (GCM) 10K type strain sequencing project: providing services to taxonomists for standard genome sequencing and annotation.</title>
        <authorList>
            <consortium name="The Broad Institute Genomics Platform"/>
            <consortium name="The Broad Institute Genome Sequencing Center for Infectious Disease"/>
            <person name="Wu L."/>
            <person name="Ma J."/>
        </authorList>
    </citation>
    <scope>NUCLEOTIDE SEQUENCE [LARGE SCALE GENOMIC DNA]</scope>
    <source>
        <strain evidence="2">JCM 17759</strain>
    </source>
</reference>
<comment type="caution">
    <text evidence="1">The sequence shown here is derived from an EMBL/GenBank/DDBJ whole genome shotgun (WGS) entry which is preliminary data.</text>
</comment>
<evidence type="ECO:0008006" key="3">
    <source>
        <dbReference type="Google" id="ProtNLM"/>
    </source>
</evidence>
<name>A0ABP8N7H5_9BACT</name>
<sequence length="295" mass="30458">MNRNLSVIKSSHFPNVRTLPTCLLMLFVVATTSLRADDLPVADDAIHAEMFAAMDAGQIDVKFIPINATKANVLVKNLTDKPMNLKLPAAFAGVPVLAQFGGGMGGMGGGGMGGMGGGGMGGGGMGGGGQGMGGGMGGGGMGGGGMGGMGGGGMGGMGGFQRIAPERVKKISVVTVCLEHGKPDPNPKMAYKIIPIEQFTDSPNVRLVCEALGNGLITQNTAQAAAWHLMDKMSWPELAQKNRVESKYTGNLRWFSPLELKTAMLVVQEIDRIVSANDEYAKQSDADASLADDPS</sequence>
<keyword evidence="2" id="KW-1185">Reference proteome</keyword>
<dbReference type="RefSeq" id="WP_345325441.1">
    <property type="nucleotide sequence ID" value="NZ_BAABGA010000054.1"/>
</dbReference>
<organism evidence="1 2">
    <name type="scientific">Novipirellula rosea</name>
    <dbReference type="NCBI Taxonomy" id="1031540"/>
    <lineage>
        <taxon>Bacteria</taxon>
        <taxon>Pseudomonadati</taxon>
        <taxon>Planctomycetota</taxon>
        <taxon>Planctomycetia</taxon>
        <taxon>Pirellulales</taxon>
        <taxon>Pirellulaceae</taxon>
        <taxon>Novipirellula</taxon>
    </lineage>
</organism>
<accession>A0ABP8N7H5</accession>
<evidence type="ECO:0000313" key="2">
    <source>
        <dbReference type="Proteomes" id="UP001500840"/>
    </source>
</evidence>
<dbReference type="Proteomes" id="UP001500840">
    <property type="component" value="Unassembled WGS sequence"/>
</dbReference>